<sequence length="416" mass="44085">MSNRVRPRRAVHRVRLLTTTAAIVTMALAMLAVTPGIANADEAALPTPLADPFYAAPANLGDYANGAIVAERKMPNPPGLSDLDTWQLKFRSTDMYERPIAAVTTLLLPKNRRVDAPVLSFQDIVNALGLECAPSRTLFTQTNSLTARQVPALGGLLAQGWVIAVPDHLGPRSAYGAAQLGGRITLDGIKAAQNLRTANISRSPVGLIGYSGGGMATAWAAALAPTYAPDLDLAGSAYGGAPMNLIKMAEGLGYNKPHPAFGLAYAAAVGLSREYPNEIEMWDNLTPLGRSMYLQMQNACTTEILEIGEDHSADEMTPDVKVFDDPVARRVVAANGLDAYPGVPNSPVFEWHSPTDELIPVDSIVATNDRYCRAGVRVTSLSTPAPNHVAAYPLGLPGAFQWLSDRFAGAGAPSTC</sequence>
<reference evidence="2" key="1">
    <citation type="submission" date="2022-12" db="EMBL/GenBank/DDBJ databases">
        <authorList>
            <person name="Krivoruchko A.V."/>
            <person name="Elkin A."/>
        </authorList>
    </citation>
    <scope>NUCLEOTIDE SEQUENCE</scope>
    <source>
        <strain evidence="2">IEGM 1388</strain>
    </source>
</reference>
<dbReference type="EMBL" id="JAPWIE010000003">
    <property type="protein sequence ID" value="MCZ4550276.1"/>
    <property type="molecule type" value="Genomic_DNA"/>
</dbReference>
<dbReference type="SUPFAM" id="SSF53474">
    <property type="entry name" value="alpha/beta-Hydrolases"/>
    <property type="match status" value="1"/>
</dbReference>
<proteinExistence type="predicted"/>
<gene>
    <name evidence="2" type="ORF">O4213_09810</name>
</gene>
<dbReference type="Proteomes" id="UP001067235">
    <property type="component" value="Unassembled WGS sequence"/>
</dbReference>
<name>A0ABT4MVI0_GORRU</name>
<evidence type="ECO:0000256" key="1">
    <source>
        <dbReference type="SAM" id="SignalP"/>
    </source>
</evidence>
<protein>
    <submittedName>
        <fullName evidence="2">Lipase</fullName>
    </submittedName>
</protein>
<dbReference type="Gene3D" id="3.40.50.1820">
    <property type="entry name" value="alpha/beta hydrolase"/>
    <property type="match status" value="1"/>
</dbReference>
<dbReference type="Gene3D" id="1.10.260.130">
    <property type="match status" value="1"/>
</dbReference>
<accession>A0ABT4MVI0</accession>
<dbReference type="PANTHER" id="PTHR34853:SF1">
    <property type="entry name" value="LIPASE 5"/>
    <property type="match status" value="1"/>
</dbReference>
<dbReference type="Pfam" id="PF03583">
    <property type="entry name" value="LIP"/>
    <property type="match status" value="1"/>
</dbReference>
<evidence type="ECO:0000313" key="2">
    <source>
        <dbReference type="EMBL" id="MCZ4550276.1"/>
    </source>
</evidence>
<dbReference type="InterPro" id="IPR029058">
    <property type="entry name" value="AB_hydrolase_fold"/>
</dbReference>
<feature type="signal peptide" evidence="1">
    <location>
        <begin position="1"/>
        <end position="40"/>
    </location>
</feature>
<dbReference type="InterPro" id="IPR005152">
    <property type="entry name" value="Lipase_secreted"/>
</dbReference>
<keyword evidence="3" id="KW-1185">Reference proteome</keyword>
<dbReference type="PANTHER" id="PTHR34853">
    <property type="match status" value="1"/>
</dbReference>
<keyword evidence="1" id="KW-0732">Signal</keyword>
<organism evidence="2 3">
    <name type="scientific">Gordonia rubripertincta</name>
    <name type="common">Rhodococcus corallinus</name>
    <dbReference type="NCBI Taxonomy" id="36822"/>
    <lineage>
        <taxon>Bacteria</taxon>
        <taxon>Bacillati</taxon>
        <taxon>Actinomycetota</taxon>
        <taxon>Actinomycetes</taxon>
        <taxon>Mycobacteriales</taxon>
        <taxon>Gordoniaceae</taxon>
        <taxon>Gordonia</taxon>
    </lineage>
</organism>
<comment type="caution">
    <text evidence="2">The sequence shown here is derived from an EMBL/GenBank/DDBJ whole genome shotgun (WGS) entry which is preliminary data.</text>
</comment>
<dbReference type="PIRSF" id="PIRSF029171">
    <property type="entry name" value="Esterase_LipA"/>
    <property type="match status" value="1"/>
</dbReference>
<dbReference type="RefSeq" id="WP_301570903.1">
    <property type="nucleotide sequence ID" value="NZ_JAPWIE010000003.1"/>
</dbReference>
<evidence type="ECO:0000313" key="3">
    <source>
        <dbReference type="Proteomes" id="UP001067235"/>
    </source>
</evidence>
<feature type="chain" id="PRO_5045643041" evidence="1">
    <location>
        <begin position="41"/>
        <end position="416"/>
    </location>
</feature>